<feature type="region of interest" description="Disordered" evidence="11">
    <location>
        <begin position="679"/>
        <end position="741"/>
    </location>
</feature>
<feature type="region of interest" description="Disordered" evidence="11">
    <location>
        <begin position="1121"/>
        <end position="1158"/>
    </location>
</feature>
<feature type="region of interest" description="Disordered" evidence="11">
    <location>
        <begin position="918"/>
        <end position="939"/>
    </location>
</feature>
<dbReference type="Gene3D" id="3.30.160.60">
    <property type="entry name" value="Classic Zinc Finger"/>
    <property type="match status" value="7"/>
</dbReference>
<dbReference type="GO" id="GO:0045944">
    <property type="term" value="P:positive regulation of transcription by RNA polymerase II"/>
    <property type="evidence" value="ECO:0007669"/>
    <property type="project" value="TreeGrafter"/>
</dbReference>
<name>A0A6A4SLQ0_SCOMX</name>
<accession>A0A6A4SLQ0</accession>
<feature type="region of interest" description="Disordered" evidence="11">
    <location>
        <begin position="434"/>
        <end position="453"/>
    </location>
</feature>
<dbReference type="InterPro" id="IPR004299">
    <property type="entry name" value="MBOAT_fam"/>
</dbReference>
<dbReference type="InterPro" id="IPR013087">
    <property type="entry name" value="Znf_C2H2_type"/>
</dbReference>
<dbReference type="Pfam" id="PF23225">
    <property type="entry name" value="zf-C2H2_7th_ZNF462"/>
    <property type="match status" value="3"/>
</dbReference>
<feature type="compositionally biased region" description="Low complexity" evidence="11">
    <location>
        <begin position="616"/>
        <end position="630"/>
    </location>
</feature>
<feature type="compositionally biased region" description="Basic and acidic residues" evidence="11">
    <location>
        <begin position="1033"/>
        <end position="1048"/>
    </location>
</feature>
<evidence type="ECO:0000313" key="16">
    <source>
        <dbReference type="Proteomes" id="UP000438429"/>
    </source>
</evidence>
<evidence type="ECO:0000256" key="12">
    <source>
        <dbReference type="SAM" id="Phobius"/>
    </source>
</evidence>
<feature type="signal peptide" evidence="13">
    <location>
        <begin position="1"/>
        <end position="27"/>
    </location>
</feature>
<feature type="region of interest" description="Disordered" evidence="11">
    <location>
        <begin position="983"/>
        <end position="1070"/>
    </location>
</feature>
<feature type="domain" description="C2H2-type" evidence="14">
    <location>
        <begin position="2418"/>
        <end position="2445"/>
    </location>
</feature>
<dbReference type="Pfam" id="PF23075">
    <property type="entry name" value="zf-C2H2_ZNF462_11"/>
    <property type="match status" value="2"/>
</dbReference>
<dbReference type="InterPro" id="IPR036236">
    <property type="entry name" value="Znf_C2H2_sf"/>
</dbReference>
<feature type="compositionally biased region" description="Acidic residues" evidence="11">
    <location>
        <begin position="2705"/>
        <end position="2714"/>
    </location>
</feature>
<dbReference type="SUPFAM" id="SSF57667">
    <property type="entry name" value="beta-beta-alpha zinc fingers"/>
    <property type="match status" value="2"/>
</dbReference>
<sequence>MCIASSGCWSRVGSWVVSFLFARRLRGDIGCVIVDHRSNLQTGSSIFKLHCRRMEVGTVLSINRSIDCERIEYKAKQHGHVNVQLKDKNALMLYLFVSVGGCILAVVTMGIYSSLLFASTFVFILLICSVDSGNLHIWAFGIQMLLQTLWHLIIQYREYCLQEPVSVRLFLAVSSSMLLTQRITSVSMDLQEKQVKFTFDASSNMKSCVTLLPLFGYILSFTTLLGGPLCSYSQFVSHVEGIGLNLAPSPLGVVFLKLIRVSLLELARFFLIHLIKQNVYDPTRSTALYGVLWVWGLALALRIQYYSHWRISECLNNAAGFGLGENSPGDSRAWTGLTDGDFWRTEASSRMSQFARRWNATTASWLRRLVYLRSKHFPLASDSRRKRSRNPLMIRCCRGSRQSGYSREKWRKRAESSGFQHRRLERTRRKPEPWCESAGVTETRGRGDSVHFSSSGHTMHNVAAAEEPSAKSFRCSRCTFISSSKVSLRQHLNTVHGSGVDTDPRDDGFNQSETYGATTDGKSDRPGVVFLCQRCEFKAHSRGVLIEHDRLCSQKSETQNVMGNPTISKKQETEIGTVTSTSNSTCAPHSSKDLKKYKGPLQMQTITKYFAAASRSSGKPSVKSPESPVPQDSTKGTLILQESPSGSSPNSSGVFKVTAQSMIDITRNTNHRFLLNDQVLTTDLRPPRPNEQFKEEAPGNNGKRTNSERSESCPAKKAKMDEQDAKLPEKANASELQPSSSTDLLFEISEDEEEKKVDLLNGDAESPKVYLCKQCDYRDVSFSRMSTHYQNDHPYIRYDNAYIRDTNNQSATFRCLECPVEFLSVDDLETHYKENHPEAPNVFTVHSSELVFKCFLCPAIANASRALKVHYREMHSTHKAGNSLLYCRYSATRCQEGSSELNTCDTALGSERSEWISPKNADTKYKEDRNTPSPLSPTSRQADMLLYQCNNCEFSHKSVVVMHVHYQKKHPDEAVTIDKIKQSTPVTSHTSSQATPEKSVTVTPQTDISNSSQSEKAEPSQQNISLSFKNLKHTPDTSETHSEKEKKTKTPPRKSSRALSSGMDSSYSSSPDKVFYCQSCSYSNTNIRSVVAHHNMKHAMHGLTCREEVFLYNVKVQKQKLRSDAETSTSTASSDSRLRKKVDVWREKETQNEEDGGAVAPSVGLNPYACAENLFYCQKCNYGNPTLKGVLNHQAKAHQGINTNHECIIKHTALIHNDIEKSKSQTTESSPSSHLPLPLMDGGDENRFFCHFCNYRHETVAIVVKHYFTIHRGFAVKAEYIHQHTSELLSQMGRSPRKSSASQEDDGASLQKKVDKKKKVKKFANCSSVSASSSLTATEAQRILQCHRCAYNTPYVYMLRRHMWKIHRSNNSMNDILKVCFKRGMLGSGYHCDWCVFSHQNAADLFKHYREKHPENKQSLECISSRLYVGPDIVLSRKRKSQTTRTGDVGGGDGADGGIPSPRFGPNETKTYSCRACSFKGSSMSSITSHYRAVHPWSVKDDGSVLNVITSKKPSANSHIADDQDETPEFFDAYQVPLEFGNSPGSPHDGTDSPTMLKCHHCPATFSNHHGLKTHCGIKHPEAETKTPGRAHVFNCPYCSYVNSGNHGILTHCQMRHPDLKCRADSHQVDETHLQIWGSCLTRKGESLRFSGYLCKTCLQIFATPEMLNSHCENDHDGTVPNIVPNGLRPAPKASAVRKLRHSNAHSTLGSVSKASFLHRCQLCSYSSSTKIALSRHVRVHHRNSSFSRVKDCVYKCVLCPRYYFTKTHLGSHYAKKHGKNAYIKYFTQVYKQVTNKSEPTSPDCPLTQQPENTPEVSESSAVTEDGKILVYKCPSCDYVNASYHGILTHCQMKHPTVLARADDLKTDEVLVTDMVRCSRGKSSNERGYMCKNCPQIHATSLKLRMHCEREHNWAKPAASKHSSETETEKWPHHSSRSSVSESTSSKNKSSPINTPGIDLSQQLGSPETSVQEEELPYKCGMCSYSAICRKYLYCHYKNTHKLDALGTFNLLKRYNKRKRKAPKAKSEGSATVQCKKCPDLMFDSAQLLIDHYTTFHGSDCKSDFIVLSQRSQRSSGIYKCAHCRKQLYGIRKLCRHLDRHRARRKRKAMAAKAMASVVMTATSSVDASSKICQQDELPLLETVQDLTRWNVALVKTFSLQTSPLPSPSKPADPEPPEPSEESKRTCRHCGRTFMSLKGLRSHERSHAALAAIKKLDHLPTLGLKHNMNKYIVYKSGTIKPFLCGICSYRTTVLGLWRSHFRKKHQGSLYLEPPDVQRQLNHYMLMAQTGDASKVNQQIPDLNENGLLHCEFCNFNTGHMSSVRRHYLNRHGKKILRCKDCSFFTALRKTLEMHMETGHSMCQSEPTHQKDLRCPFCLYQTKNKNNMIDHIVLHREERVVPIEVCRPKLSRYLQGVVFRCHKCTFTSGCAENLRLHMMKHDDIKPYKCRLCYFDCTLLSDLEAHLSDKHQVVRNHELVGQVSLDQLKARVDRMPEEDEERPLSNLEQHNSEEEQDVKINIVTDCSEVLHETLAVHPADANIGKQTTPRMKEACLKQESQEQAGIVFLPDTARGQMMKDTFEPNVENKADTQSEECIGPERERQTNEKQPKVRGSEDNGVIFPRQKEEEAEGSSATYGKMVGKRESHKLNINALQHRTLNLKLDARAEEEVLRRVLVLEEEGSSRRMHEEAHPERRVKKEHSGDETIGECPEEEGSTPLAHKPTLAVNSKARKSHMQANHVRSQQIFTFKSDSLTPLPNCVQVKTSHGESAGVSLANCKEEEVCTRKNGKELTDPYGEMPILENEYLKDAPQALGSCKKEEEDEMIIGDNKNRCKEDEEGDGIKESDSPHGHKSENLNHNVHKCTHLMTDFINNFSL</sequence>
<feature type="compositionally biased region" description="Low complexity" evidence="11">
    <location>
        <begin position="1126"/>
        <end position="1135"/>
    </location>
</feature>
<feature type="domain" description="C2H2-type" evidence="14">
    <location>
        <begin position="1719"/>
        <end position="1746"/>
    </location>
</feature>
<evidence type="ECO:0000259" key="14">
    <source>
        <dbReference type="PROSITE" id="PS50157"/>
    </source>
</evidence>
<feature type="region of interest" description="Disordered" evidence="11">
    <location>
        <begin position="1797"/>
        <end position="1820"/>
    </location>
</feature>
<feature type="region of interest" description="Disordered" evidence="11">
    <location>
        <begin position="1438"/>
        <end position="1467"/>
    </location>
</feature>
<feature type="compositionally biased region" description="Low complexity" evidence="11">
    <location>
        <begin position="643"/>
        <end position="653"/>
    </location>
</feature>
<dbReference type="InterPro" id="IPR059058">
    <property type="entry name" value="Znf-C2H2_ZNF462"/>
</dbReference>
<feature type="region of interest" description="Disordered" evidence="11">
    <location>
        <begin position="2585"/>
        <end position="2616"/>
    </location>
</feature>
<feature type="compositionally biased region" description="Polar residues" evidence="11">
    <location>
        <begin position="983"/>
        <end position="1028"/>
    </location>
</feature>
<dbReference type="EMBL" id="VEVO01000012">
    <property type="protein sequence ID" value="KAF0034157.1"/>
    <property type="molecule type" value="Genomic_DNA"/>
</dbReference>
<feature type="region of interest" description="Disordered" evidence="11">
    <location>
        <begin position="2162"/>
        <end position="2186"/>
    </location>
</feature>
<reference evidence="15 16" key="1">
    <citation type="submission" date="2019-06" db="EMBL/GenBank/DDBJ databases">
        <title>Draft genomes of female and male turbot (Scophthalmus maximus).</title>
        <authorList>
            <person name="Xu H."/>
            <person name="Xu X.-W."/>
            <person name="Shao C."/>
            <person name="Chen S."/>
        </authorList>
    </citation>
    <scope>NUCLEOTIDE SEQUENCE [LARGE SCALE GENOMIC DNA]</scope>
    <source>
        <strain evidence="15">Ysfricsl-2016a</strain>
        <tissue evidence="15">Blood</tissue>
    </source>
</reference>
<dbReference type="FunFam" id="3.30.160.60:FF:000655">
    <property type="entry name" value="Zinc finger protein 462"/>
    <property type="match status" value="1"/>
</dbReference>
<feature type="domain" description="C2H2-type" evidence="14">
    <location>
        <begin position="852"/>
        <end position="880"/>
    </location>
</feature>
<feature type="domain" description="C2H2-type" evidence="14">
    <location>
        <begin position="1653"/>
        <end position="1681"/>
    </location>
</feature>
<feature type="region of interest" description="Disordered" evidence="11">
    <location>
        <begin position="1291"/>
        <end position="1313"/>
    </location>
</feature>
<keyword evidence="5 10" id="KW-0863">Zinc-finger</keyword>
<dbReference type="InterPro" id="IPR050688">
    <property type="entry name" value="Zinc_finger/UBP_domain"/>
</dbReference>
<feature type="region of interest" description="Disordered" evidence="11">
    <location>
        <begin position="2492"/>
        <end position="2513"/>
    </location>
</feature>
<evidence type="ECO:0000313" key="15">
    <source>
        <dbReference type="EMBL" id="KAF0034157.1"/>
    </source>
</evidence>
<keyword evidence="8 12" id="KW-1133">Transmembrane helix</keyword>
<feature type="compositionally biased region" description="Basic and acidic residues" evidence="11">
    <location>
        <begin position="718"/>
        <end position="729"/>
    </location>
</feature>
<comment type="caution">
    <text evidence="15">The sequence shown here is derived from an EMBL/GenBank/DDBJ whole genome shotgun (WGS) entry which is preliminary data.</text>
</comment>
<feature type="compositionally biased region" description="Basic and acidic residues" evidence="11">
    <location>
        <begin position="685"/>
        <end position="697"/>
    </location>
</feature>
<protein>
    <recommendedName>
        <fullName evidence="14">C2H2-type domain-containing protein</fullName>
    </recommendedName>
</protein>
<feature type="transmembrane region" description="Helical" evidence="12">
    <location>
        <begin position="214"/>
        <end position="235"/>
    </location>
</feature>
<evidence type="ECO:0000256" key="13">
    <source>
        <dbReference type="SAM" id="SignalP"/>
    </source>
</evidence>
<feature type="compositionally biased region" description="Basic and acidic residues" evidence="11">
    <location>
        <begin position="2597"/>
        <end position="2615"/>
    </location>
</feature>
<feature type="compositionally biased region" description="Low complexity" evidence="11">
    <location>
        <begin position="1060"/>
        <end position="1070"/>
    </location>
</feature>
<feature type="domain" description="C2H2-type" evidence="14">
    <location>
        <begin position="813"/>
        <end position="840"/>
    </location>
</feature>
<feature type="region of interest" description="Disordered" evidence="11">
    <location>
        <begin position="497"/>
        <end position="521"/>
    </location>
</feature>
<feature type="region of interest" description="Disordered" evidence="11">
    <location>
        <begin position="1915"/>
        <end position="1968"/>
    </location>
</feature>
<feature type="transmembrane region" description="Helical" evidence="12">
    <location>
        <begin position="287"/>
        <end position="306"/>
    </location>
</feature>
<keyword evidence="13" id="KW-0732">Signal</keyword>
<dbReference type="Proteomes" id="UP000438429">
    <property type="component" value="Unassembled WGS sequence"/>
</dbReference>
<evidence type="ECO:0000256" key="9">
    <source>
        <dbReference type="ARBA" id="ARBA00023136"/>
    </source>
</evidence>
<feature type="domain" description="C2H2-type" evidence="14">
    <location>
        <begin position="2185"/>
        <end position="2212"/>
    </location>
</feature>
<evidence type="ECO:0000256" key="1">
    <source>
        <dbReference type="ARBA" id="ARBA00004477"/>
    </source>
</evidence>
<evidence type="ECO:0000256" key="10">
    <source>
        <dbReference type="PROSITE-ProRule" id="PRU00042"/>
    </source>
</evidence>
<dbReference type="GO" id="GO:0005634">
    <property type="term" value="C:nucleus"/>
    <property type="evidence" value="ECO:0007669"/>
    <property type="project" value="TreeGrafter"/>
</dbReference>
<feature type="compositionally biased region" description="Basic and acidic residues" evidence="11">
    <location>
        <begin position="2829"/>
        <end position="2855"/>
    </location>
</feature>
<dbReference type="Pfam" id="PF03062">
    <property type="entry name" value="MBOAT"/>
    <property type="match status" value="1"/>
</dbReference>
<evidence type="ECO:0000256" key="11">
    <source>
        <dbReference type="SAM" id="MobiDB-lite"/>
    </source>
</evidence>
<evidence type="ECO:0000256" key="3">
    <source>
        <dbReference type="ARBA" id="ARBA00022723"/>
    </source>
</evidence>
<keyword evidence="3" id="KW-0479">Metal-binding</keyword>
<keyword evidence="9 12" id="KW-0472">Membrane</keyword>
<proteinExistence type="predicted"/>
<feature type="chain" id="PRO_5025344513" description="C2H2-type domain-containing protein" evidence="13">
    <location>
        <begin position="28"/>
        <end position="2876"/>
    </location>
</feature>
<dbReference type="PANTHER" id="PTHR24403">
    <property type="entry name" value="ZINC FINGER PROTEIN"/>
    <property type="match status" value="1"/>
</dbReference>
<feature type="region of interest" description="Disordered" evidence="11">
    <location>
        <begin position="615"/>
        <end position="653"/>
    </location>
</feature>
<dbReference type="GO" id="GO:0005789">
    <property type="term" value="C:endoplasmic reticulum membrane"/>
    <property type="evidence" value="ECO:0007669"/>
    <property type="project" value="UniProtKB-SubCell"/>
</dbReference>
<feature type="region of interest" description="Disordered" evidence="11">
    <location>
        <begin position="2827"/>
        <end position="2856"/>
    </location>
</feature>
<dbReference type="PANTHER" id="PTHR24403:SF58">
    <property type="entry name" value="ZINC FINGER PROTEIN 462"/>
    <property type="match status" value="1"/>
</dbReference>
<feature type="compositionally biased region" description="Basic and acidic residues" evidence="11">
    <location>
        <begin position="2682"/>
        <end position="2693"/>
    </location>
</feature>
<dbReference type="SMART" id="SM00355">
    <property type="entry name" value="ZnF_C2H2"/>
    <property type="match status" value="28"/>
</dbReference>
<feature type="compositionally biased region" description="Basic and acidic residues" evidence="11">
    <location>
        <begin position="1141"/>
        <end position="1151"/>
    </location>
</feature>
<evidence type="ECO:0000256" key="5">
    <source>
        <dbReference type="ARBA" id="ARBA00022771"/>
    </source>
</evidence>
<evidence type="ECO:0000256" key="8">
    <source>
        <dbReference type="ARBA" id="ARBA00022989"/>
    </source>
</evidence>
<keyword evidence="2 12" id="KW-0812">Transmembrane</keyword>
<feature type="compositionally biased region" description="Polar residues" evidence="11">
    <location>
        <begin position="1291"/>
        <end position="1302"/>
    </location>
</feature>
<feature type="transmembrane region" description="Helical" evidence="12">
    <location>
        <begin position="91"/>
        <end position="115"/>
    </location>
</feature>
<feature type="compositionally biased region" description="Gly residues" evidence="11">
    <location>
        <begin position="1448"/>
        <end position="1457"/>
    </location>
</feature>
<dbReference type="InterPro" id="IPR059059">
    <property type="entry name" value="Znf-C2H2_7th_ZNF462"/>
</dbReference>
<dbReference type="GO" id="GO:0008270">
    <property type="term" value="F:zinc ion binding"/>
    <property type="evidence" value="ECO:0007669"/>
    <property type="project" value="UniProtKB-KW"/>
</dbReference>
<feature type="compositionally biased region" description="Basic and acidic residues" evidence="11">
    <location>
        <begin position="1922"/>
        <end position="1932"/>
    </location>
</feature>
<keyword evidence="6" id="KW-0256">Endoplasmic reticulum</keyword>
<feature type="region of interest" description="Disordered" evidence="11">
    <location>
        <begin position="2682"/>
        <end position="2719"/>
    </location>
</feature>
<keyword evidence="4" id="KW-0677">Repeat</keyword>
<evidence type="ECO:0000256" key="6">
    <source>
        <dbReference type="ARBA" id="ARBA00022824"/>
    </source>
</evidence>
<gene>
    <name evidence="15" type="ORF">F2P81_014223</name>
</gene>
<feature type="compositionally biased region" description="Polar residues" evidence="11">
    <location>
        <begin position="631"/>
        <end position="642"/>
    </location>
</feature>
<dbReference type="PROSITE" id="PS50157">
    <property type="entry name" value="ZINC_FINGER_C2H2_2"/>
    <property type="match status" value="7"/>
</dbReference>
<organism evidence="15 16">
    <name type="scientific">Scophthalmus maximus</name>
    <name type="common">Turbot</name>
    <name type="synonym">Psetta maxima</name>
    <dbReference type="NCBI Taxonomy" id="52904"/>
    <lineage>
        <taxon>Eukaryota</taxon>
        <taxon>Metazoa</taxon>
        <taxon>Chordata</taxon>
        <taxon>Craniata</taxon>
        <taxon>Vertebrata</taxon>
        <taxon>Euteleostomi</taxon>
        <taxon>Actinopterygii</taxon>
        <taxon>Neopterygii</taxon>
        <taxon>Teleostei</taxon>
        <taxon>Neoteleostei</taxon>
        <taxon>Acanthomorphata</taxon>
        <taxon>Carangaria</taxon>
        <taxon>Pleuronectiformes</taxon>
        <taxon>Pleuronectoidei</taxon>
        <taxon>Scophthalmidae</taxon>
        <taxon>Scophthalmus</taxon>
    </lineage>
</organism>
<evidence type="ECO:0000256" key="7">
    <source>
        <dbReference type="ARBA" id="ARBA00022833"/>
    </source>
</evidence>
<dbReference type="PROSITE" id="PS00028">
    <property type="entry name" value="ZINC_FINGER_C2H2_1"/>
    <property type="match status" value="7"/>
</dbReference>
<feature type="compositionally biased region" description="Low complexity" evidence="11">
    <location>
        <begin position="1937"/>
        <end position="1951"/>
    </location>
</feature>
<feature type="compositionally biased region" description="Basic and acidic residues" evidence="11">
    <location>
        <begin position="921"/>
        <end position="930"/>
    </location>
</feature>
<feature type="transmembrane region" description="Helical" evidence="12">
    <location>
        <begin position="121"/>
        <end position="146"/>
    </location>
</feature>
<comment type="subcellular location">
    <subcellularLocation>
        <location evidence="1">Endoplasmic reticulum membrane</location>
        <topology evidence="1">Multi-pass membrane protein</topology>
    </subcellularLocation>
</comment>
<evidence type="ECO:0000256" key="2">
    <source>
        <dbReference type="ARBA" id="ARBA00022692"/>
    </source>
</evidence>
<feature type="domain" description="C2H2-type" evidence="14">
    <location>
        <begin position="2079"/>
        <end position="2106"/>
    </location>
</feature>
<evidence type="ECO:0000256" key="4">
    <source>
        <dbReference type="ARBA" id="ARBA00022737"/>
    </source>
</evidence>
<keyword evidence="7" id="KW-0862">Zinc</keyword>